<feature type="compositionally biased region" description="Pro residues" evidence="1">
    <location>
        <begin position="79"/>
        <end position="92"/>
    </location>
</feature>
<sequence length="92" mass="9351">MRRTAFRHYPVLACGTLLLAAGPALAQGTAPTQGVTRPSPPPAAEAPPPAPSQLGDGEPRRDTGGGATRTTPDSTAQTPLPPPGQAEPPPRR</sequence>
<dbReference type="EMBL" id="JACOMF010000001">
    <property type="protein sequence ID" value="MBC4013892.1"/>
    <property type="molecule type" value="Genomic_DNA"/>
</dbReference>
<keyword evidence="2" id="KW-0732">Signal</keyword>
<feature type="chain" id="PRO_5040835630" evidence="2">
    <location>
        <begin position="27"/>
        <end position="92"/>
    </location>
</feature>
<evidence type="ECO:0000256" key="1">
    <source>
        <dbReference type="SAM" id="MobiDB-lite"/>
    </source>
</evidence>
<feature type="compositionally biased region" description="Pro residues" evidence="1">
    <location>
        <begin position="38"/>
        <end position="51"/>
    </location>
</feature>
<proteinExistence type="predicted"/>
<evidence type="ECO:0000313" key="3">
    <source>
        <dbReference type="EMBL" id="MBC4013892.1"/>
    </source>
</evidence>
<dbReference type="AlphaFoldDB" id="A0A9X0QWJ0"/>
<dbReference type="Proteomes" id="UP000600101">
    <property type="component" value="Unassembled WGS sequence"/>
</dbReference>
<comment type="caution">
    <text evidence="3">The sequence shown here is derived from an EMBL/GenBank/DDBJ whole genome shotgun (WGS) entry which is preliminary data.</text>
</comment>
<dbReference type="RefSeq" id="WP_186768657.1">
    <property type="nucleotide sequence ID" value="NZ_JACOMF010000001.1"/>
</dbReference>
<organism evidence="3 4">
    <name type="scientific">Siccirubricoccus deserti</name>
    <dbReference type="NCBI Taxonomy" id="2013562"/>
    <lineage>
        <taxon>Bacteria</taxon>
        <taxon>Pseudomonadati</taxon>
        <taxon>Pseudomonadota</taxon>
        <taxon>Alphaproteobacteria</taxon>
        <taxon>Acetobacterales</taxon>
        <taxon>Roseomonadaceae</taxon>
        <taxon>Siccirubricoccus</taxon>
    </lineage>
</organism>
<accession>A0A9X0QWJ0</accession>
<protein>
    <submittedName>
        <fullName evidence="3">Uncharacterized protein</fullName>
    </submittedName>
</protein>
<gene>
    <name evidence="3" type="ORF">H7965_01040</name>
</gene>
<keyword evidence="4" id="KW-1185">Reference proteome</keyword>
<name>A0A9X0QWJ0_9PROT</name>
<feature type="signal peptide" evidence="2">
    <location>
        <begin position="1"/>
        <end position="26"/>
    </location>
</feature>
<evidence type="ECO:0000313" key="4">
    <source>
        <dbReference type="Proteomes" id="UP000600101"/>
    </source>
</evidence>
<feature type="region of interest" description="Disordered" evidence="1">
    <location>
        <begin position="27"/>
        <end position="92"/>
    </location>
</feature>
<reference evidence="3" key="1">
    <citation type="submission" date="2020-08" db="EMBL/GenBank/DDBJ databases">
        <authorList>
            <person name="Hu Y."/>
            <person name="Nguyen S.V."/>
            <person name="Li F."/>
            <person name="Fanning S."/>
        </authorList>
    </citation>
    <scope>NUCLEOTIDE SEQUENCE</scope>
    <source>
        <strain evidence="3">SYSU D8009</strain>
    </source>
</reference>
<evidence type="ECO:0000256" key="2">
    <source>
        <dbReference type="SAM" id="SignalP"/>
    </source>
</evidence>